<evidence type="ECO:0000259" key="2">
    <source>
        <dbReference type="Pfam" id="PF01882"/>
    </source>
</evidence>
<evidence type="ECO:0000256" key="1">
    <source>
        <dbReference type="SAM" id="Phobius"/>
    </source>
</evidence>
<feature type="transmembrane region" description="Helical" evidence="1">
    <location>
        <begin position="30"/>
        <end position="49"/>
    </location>
</feature>
<organism evidence="3 4">
    <name type="scientific">Telmatocola sphagniphila</name>
    <dbReference type="NCBI Taxonomy" id="1123043"/>
    <lineage>
        <taxon>Bacteria</taxon>
        <taxon>Pseudomonadati</taxon>
        <taxon>Planctomycetota</taxon>
        <taxon>Planctomycetia</taxon>
        <taxon>Gemmatales</taxon>
        <taxon>Gemmataceae</taxon>
    </lineage>
</organism>
<dbReference type="KEGG" id="tsph:KIH39_03210"/>
<gene>
    <name evidence="3" type="ORF">KIH39_03210</name>
</gene>
<keyword evidence="1" id="KW-0472">Membrane</keyword>
<dbReference type="RefSeq" id="WP_213497830.1">
    <property type="nucleotide sequence ID" value="NZ_CP074694.1"/>
</dbReference>
<evidence type="ECO:0000313" key="3">
    <source>
        <dbReference type="EMBL" id="QVL32940.1"/>
    </source>
</evidence>
<dbReference type="Pfam" id="PF01882">
    <property type="entry name" value="DUF58"/>
    <property type="match status" value="1"/>
</dbReference>
<keyword evidence="4" id="KW-1185">Reference proteome</keyword>
<protein>
    <submittedName>
        <fullName evidence="3">DUF58 domain-containing protein</fullName>
    </submittedName>
</protein>
<sequence length="636" mass="72954">MLTTRGWWLTVLALLQAAMGFILSQRGGMALAVLGVTILCWLLVEWIRFRIHLSYVVPRLQFQRIFRAEGRVIRSSFPNQKITVSIAFKNPARVSLPLFQFRDLVPAGAFASPEATGNWISLPRRGQTEISYTIQPQLIGLLTFHGIGLRLSDLHGLFSYRLVLHDPIELPILPLGLRRVHQPRSTKRHNVLPALGTQRFLRPGGAGDLLDLRDYLPGDPPKMIAWKQSARRDKLITRELESEVPLRCTLFLDASPEMIDSPEASSVKQVLVETSAAILESLLRNRDYVGLYTFDEASSRGMKPSRSSRHRIEMLQRLSEVGQPVIASHDVEWITQQTHAVASEIYPNLMTPRRNSTPLTLAWEPVLDSAGAWLIILLLTAPLLLLWPRIRLFLDDILALTRGRSDTDLSLMFGLISAGIGLFAFFVFGLQGYWPSRRNRTHRRKQLAALFTAFDRRPAREISFLRENDEEFTSRCRDFLRHHSLEFLGNSTPPPLEVPSPGEFKVDHLNNSLIQCVTRARDNELFVILGNFAESQAAWPRLLRAIRLIRARHHEVVFICQRFRLEKNLPEPRDQRLSALQKDLRKELMRLYDEQLLQFQTRVRRLGVQLLWADDDDTVARIVQKMSDLRAARIRR</sequence>
<dbReference type="AlphaFoldDB" id="A0A8E6B6E1"/>
<feature type="transmembrane region" description="Helical" evidence="1">
    <location>
        <begin position="410"/>
        <end position="434"/>
    </location>
</feature>
<reference evidence="3" key="1">
    <citation type="submission" date="2021-05" db="EMBL/GenBank/DDBJ databases">
        <title>Complete genome sequence of the cellulolytic planctomycete Telmatocola sphagniphila SP2T and characterization of the first cellulase from planctomycetes.</title>
        <authorList>
            <person name="Rakitin A.L."/>
            <person name="Beletsky A.V."/>
            <person name="Naumoff D.G."/>
            <person name="Kulichevskaya I.S."/>
            <person name="Mardanov A.V."/>
            <person name="Ravin N.V."/>
            <person name="Dedysh S.N."/>
        </authorList>
    </citation>
    <scope>NUCLEOTIDE SEQUENCE</scope>
    <source>
        <strain evidence="3">SP2T</strain>
    </source>
</reference>
<dbReference type="PANTHER" id="PTHR33608:SF6">
    <property type="entry name" value="BLL2464 PROTEIN"/>
    <property type="match status" value="1"/>
</dbReference>
<dbReference type="EMBL" id="CP074694">
    <property type="protein sequence ID" value="QVL32940.1"/>
    <property type="molecule type" value="Genomic_DNA"/>
</dbReference>
<keyword evidence="1" id="KW-0812">Transmembrane</keyword>
<feature type="domain" description="DUF58" evidence="2">
    <location>
        <begin position="211"/>
        <end position="324"/>
    </location>
</feature>
<dbReference type="PANTHER" id="PTHR33608">
    <property type="entry name" value="BLL2464 PROTEIN"/>
    <property type="match status" value="1"/>
</dbReference>
<proteinExistence type="predicted"/>
<keyword evidence="1" id="KW-1133">Transmembrane helix</keyword>
<name>A0A8E6B6E1_9BACT</name>
<evidence type="ECO:0000313" key="4">
    <source>
        <dbReference type="Proteomes" id="UP000676194"/>
    </source>
</evidence>
<dbReference type="Proteomes" id="UP000676194">
    <property type="component" value="Chromosome"/>
</dbReference>
<feature type="transmembrane region" description="Helical" evidence="1">
    <location>
        <begin position="370"/>
        <end position="390"/>
    </location>
</feature>
<accession>A0A8E6B6E1</accession>
<dbReference type="InterPro" id="IPR002881">
    <property type="entry name" value="DUF58"/>
</dbReference>